<proteinExistence type="predicted"/>
<dbReference type="RefSeq" id="XP_062719433.1">
    <property type="nucleotide sequence ID" value="XM_062865094.1"/>
</dbReference>
<evidence type="ECO:0000313" key="5">
    <source>
        <dbReference type="EMBL" id="KAK3303653.1"/>
    </source>
</evidence>
<dbReference type="AlphaFoldDB" id="A0AAJ0GP86"/>
<dbReference type="Gene3D" id="3.40.50.300">
    <property type="entry name" value="P-loop containing nucleotide triphosphate hydrolases"/>
    <property type="match status" value="1"/>
</dbReference>
<evidence type="ECO:0000259" key="4">
    <source>
        <dbReference type="PROSITE" id="PS51718"/>
    </source>
</evidence>
<dbReference type="InterPro" id="IPR027417">
    <property type="entry name" value="P-loop_NTPase"/>
</dbReference>
<dbReference type="SUPFAM" id="SSF52540">
    <property type="entry name" value="P-loop containing nucleoside triphosphate hydrolases"/>
    <property type="match status" value="1"/>
</dbReference>
<reference evidence="5" key="1">
    <citation type="journal article" date="2023" name="Mol. Phylogenet. Evol.">
        <title>Genome-scale phylogeny and comparative genomics of the fungal order Sordariales.</title>
        <authorList>
            <person name="Hensen N."/>
            <person name="Bonometti L."/>
            <person name="Westerberg I."/>
            <person name="Brannstrom I.O."/>
            <person name="Guillou S."/>
            <person name="Cros-Aarteil S."/>
            <person name="Calhoun S."/>
            <person name="Haridas S."/>
            <person name="Kuo A."/>
            <person name="Mondo S."/>
            <person name="Pangilinan J."/>
            <person name="Riley R."/>
            <person name="LaButti K."/>
            <person name="Andreopoulos B."/>
            <person name="Lipzen A."/>
            <person name="Chen C."/>
            <person name="Yan M."/>
            <person name="Daum C."/>
            <person name="Ng V."/>
            <person name="Clum A."/>
            <person name="Steindorff A."/>
            <person name="Ohm R.A."/>
            <person name="Martin F."/>
            <person name="Silar P."/>
            <person name="Natvig D.O."/>
            <person name="Lalanne C."/>
            <person name="Gautier V."/>
            <person name="Ament-Velasquez S.L."/>
            <person name="Kruys A."/>
            <person name="Hutchinson M.I."/>
            <person name="Powell A.J."/>
            <person name="Barry K."/>
            <person name="Miller A.N."/>
            <person name="Grigoriev I.V."/>
            <person name="Debuchy R."/>
            <person name="Gladieux P."/>
            <person name="Hiltunen Thoren M."/>
            <person name="Johannesson H."/>
        </authorList>
    </citation>
    <scope>NUCLEOTIDE SEQUENCE</scope>
    <source>
        <strain evidence="5">CBS 333.67</strain>
    </source>
</reference>
<dbReference type="Proteomes" id="UP001273166">
    <property type="component" value="Unassembled WGS sequence"/>
</dbReference>
<dbReference type="InterPro" id="IPR030381">
    <property type="entry name" value="G_DYNAMIN_dom"/>
</dbReference>
<dbReference type="PANTHER" id="PTHR11566:SF21">
    <property type="entry name" value="DYNAMIN RELATED PROTEIN 1, ISOFORM A"/>
    <property type="match status" value="1"/>
</dbReference>
<keyword evidence="1" id="KW-0547">Nucleotide-binding</keyword>
<dbReference type="GO" id="GO:0005739">
    <property type="term" value="C:mitochondrion"/>
    <property type="evidence" value="ECO:0007669"/>
    <property type="project" value="TreeGrafter"/>
</dbReference>
<dbReference type="GO" id="GO:0048312">
    <property type="term" value="P:intracellular distribution of mitochondria"/>
    <property type="evidence" value="ECO:0007669"/>
    <property type="project" value="TreeGrafter"/>
</dbReference>
<dbReference type="InterPro" id="IPR000375">
    <property type="entry name" value="Dynamin_stalk"/>
</dbReference>
<accession>A0AAJ0GP86</accession>
<dbReference type="PROSITE" id="PS51718">
    <property type="entry name" value="G_DYNAMIN_2"/>
    <property type="match status" value="1"/>
</dbReference>
<dbReference type="GO" id="GO:0003924">
    <property type="term" value="F:GTPase activity"/>
    <property type="evidence" value="ECO:0007669"/>
    <property type="project" value="InterPro"/>
</dbReference>
<dbReference type="Pfam" id="PF01031">
    <property type="entry name" value="Dynamin_M"/>
    <property type="match status" value="1"/>
</dbReference>
<evidence type="ECO:0000313" key="6">
    <source>
        <dbReference type="Proteomes" id="UP001273166"/>
    </source>
</evidence>
<sequence length="806" mass="91122">MGDDLAVVSASLFDEMQVRLFDSMSRLQQLRIDTPQLVVVGSQSSGKSSVLEALVRFHFPVDGAKPTTRFPIKLVLRKADEEMTRVRIELQSETSRSEAEKLRLRRLAEDLSGDRFDRIIEKAKANLCVASPDTPGEAGDKVRTFCDDVLVIERYGPLLPKLDLVDLPGLFDAESTGQTLEDAKMVRDMVCRYIKSPMNIILLVVSAEHDYSNVRGLGTLQWMRKEDPTLEKRVVCVITRPDKTGLLQETLRVLGKQNPFAQSFARPWHVLRNQDQEARRKHQALDERDRIEQQFFRQKDWEAVPPSQKGIGALRETLKSMIWTHTRDQLPEVISMVKAEIKGAEDQLRSAFDARATPEARRNYLSGVAEMFALLTREAVQGTFKNKRCEKDHRIDEPCRECNGFFAPYGDNTLESQQKRLRANVRALNRAFAAAMRQYGRTTIEIGDGGAPTGTNQPLDQLWQQDGDGEMASQLHRHAQYYVHDKPETKSRKEYEKWVCANTDRWKSLEPGREASDGAYWGLFAYQAAKWKRIATQHVKAVWLVVEEFIELALAASCQDKDVLDALRRELVDINLNDVQVKADRTLRDLVSCHGEANPGFYDSLADARAMREHAEAFLQRLAMISPDREAILTLALENAIGILGNGYPILSNPLVRKSVVPIIAHHISAAFEPNSDSGTKEKPKRTETNAQKGVHSLFPVDSGTLIPANVISQVEMHYEAIQTSFVGYVASLVVEQRIMGQLPEAILTEKIVRDMKKEKVDKIAGERPQDAEKRKRVEGDLKTMREVLQAIEEYRRASWPATGTP</sequence>
<dbReference type="InterPro" id="IPR022812">
    <property type="entry name" value="Dynamin"/>
</dbReference>
<dbReference type="GO" id="GO:0008017">
    <property type="term" value="F:microtubule binding"/>
    <property type="evidence" value="ECO:0007669"/>
    <property type="project" value="TreeGrafter"/>
</dbReference>
<dbReference type="GeneID" id="87883923"/>
<dbReference type="PROSITE" id="PS51388">
    <property type="entry name" value="GED"/>
    <property type="match status" value="1"/>
</dbReference>
<dbReference type="PRINTS" id="PR00195">
    <property type="entry name" value="DYNAMIN"/>
</dbReference>
<evidence type="ECO:0000259" key="3">
    <source>
        <dbReference type="PROSITE" id="PS51388"/>
    </source>
</evidence>
<dbReference type="GO" id="GO:0005874">
    <property type="term" value="C:microtubule"/>
    <property type="evidence" value="ECO:0007669"/>
    <property type="project" value="TreeGrafter"/>
</dbReference>
<dbReference type="GO" id="GO:0016020">
    <property type="term" value="C:membrane"/>
    <property type="evidence" value="ECO:0007669"/>
    <property type="project" value="TreeGrafter"/>
</dbReference>
<dbReference type="SMART" id="SM00053">
    <property type="entry name" value="DYNc"/>
    <property type="match status" value="1"/>
</dbReference>
<protein>
    <submittedName>
        <fullName evidence="5">P-loop containing nucleoside triphosphate hydrolase protein</fullName>
    </submittedName>
</protein>
<evidence type="ECO:0000256" key="2">
    <source>
        <dbReference type="ARBA" id="ARBA00023134"/>
    </source>
</evidence>
<dbReference type="InterPro" id="IPR001401">
    <property type="entry name" value="Dynamin_GTPase"/>
</dbReference>
<feature type="domain" description="Dynamin-type G" evidence="4">
    <location>
        <begin position="31"/>
        <end position="331"/>
    </location>
</feature>
<dbReference type="Pfam" id="PF00350">
    <property type="entry name" value="Dynamin_N"/>
    <property type="match status" value="1"/>
</dbReference>
<dbReference type="InterPro" id="IPR045063">
    <property type="entry name" value="Dynamin_N"/>
</dbReference>
<name>A0AAJ0GP86_9PEZI</name>
<keyword evidence="5" id="KW-0378">Hydrolase</keyword>
<keyword evidence="2" id="KW-0342">GTP-binding</keyword>
<dbReference type="InterPro" id="IPR020850">
    <property type="entry name" value="GED_dom"/>
</dbReference>
<evidence type="ECO:0000256" key="1">
    <source>
        <dbReference type="ARBA" id="ARBA00022741"/>
    </source>
</evidence>
<reference evidence="5" key="2">
    <citation type="submission" date="2023-06" db="EMBL/GenBank/DDBJ databases">
        <authorList>
            <consortium name="Lawrence Berkeley National Laboratory"/>
            <person name="Mondo S.J."/>
            <person name="Hensen N."/>
            <person name="Bonometti L."/>
            <person name="Westerberg I."/>
            <person name="Brannstrom I.O."/>
            <person name="Guillou S."/>
            <person name="Cros-Aarteil S."/>
            <person name="Calhoun S."/>
            <person name="Haridas S."/>
            <person name="Kuo A."/>
            <person name="Pangilinan J."/>
            <person name="Riley R."/>
            <person name="Labutti K."/>
            <person name="Andreopoulos B."/>
            <person name="Lipzen A."/>
            <person name="Chen C."/>
            <person name="Yanf M."/>
            <person name="Daum C."/>
            <person name="Ng V."/>
            <person name="Clum A."/>
            <person name="Steindorff A."/>
            <person name="Ohm R."/>
            <person name="Martin F."/>
            <person name="Silar P."/>
            <person name="Natvig D."/>
            <person name="Lalanne C."/>
            <person name="Gautier V."/>
            <person name="Ament-Velasquez S.L."/>
            <person name="Kruys A."/>
            <person name="Hutchinson M.I."/>
            <person name="Powell A.J."/>
            <person name="Barry K."/>
            <person name="Miller A.N."/>
            <person name="Grigoriev I.V."/>
            <person name="Debuchy R."/>
            <person name="Gladieux P."/>
            <person name="Thoren M.H."/>
            <person name="Johannesson H."/>
        </authorList>
    </citation>
    <scope>NUCLEOTIDE SEQUENCE</scope>
    <source>
        <strain evidence="5">CBS 333.67</strain>
    </source>
</reference>
<dbReference type="CDD" id="cd08771">
    <property type="entry name" value="DLP_1"/>
    <property type="match status" value="1"/>
</dbReference>
<dbReference type="PANTHER" id="PTHR11566">
    <property type="entry name" value="DYNAMIN"/>
    <property type="match status" value="1"/>
</dbReference>
<dbReference type="GO" id="GO:0000266">
    <property type="term" value="P:mitochondrial fission"/>
    <property type="evidence" value="ECO:0007669"/>
    <property type="project" value="TreeGrafter"/>
</dbReference>
<feature type="domain" description="GED" evidence="3">
    <location>
        <begin position="708"/>
        <end position="800"/>
    </location>
</feature>
<keyword evidence="6" id="KW-1185">Reference proteome</keyword>
<dbReference type="GO" id="GO:0005525">
    <property type="term" value="F:GTP binding"/>
    <property type="evidence" value="ECO:0007669"/>
    <property type="project" value="InterPro"/>
</dbReference>
<organism evidence="5 6">
    <name type="scientific">Chaetomium strumarium</name>
    <dbReference type="NCBI Taxonomy" id="1170767"/>
    <lineage>
        <taxon>Eukaryota</taxon>
        <taxon>Fungi</taxon>
        <taxon>Dikarya</taxon>
        <taxon>Ascomycota</taxon>
        <taxon>Pezizomycotina</taxon>
        <taxon>Sordariomycetes</taxon>
        <taxon>Sordariomycetidae</taxon>
        <taxon>Sordariales</taxon>
        <taxon>Chaetomiaceae</taxon>
        <taxon>Chaetomium</taxon>
    </lineage>
</organism>
<comment type="caution">
    <text evidence="5">The sequence shown here is derived from an EMBL/GenBank/DDBJ whole genome shotgun (WGS) entry which is preliminary data.</text>
</comment>
<gene>
    <name evidence="5" type="ORF">B0T15DRAFT_401192</name>
</gene>
<dbReference type="GO" id="GO:0006897">
    <property type="term" value="P:endocytosis"/>
    <property type="evidence" value="ECO:0007669"/>
    <property type="project" value="TreeGrafter"/>
</dbReference>
<dbReference type="EMBL" id="JAUDZG010000006">
    <property type="protein sequence ID" value="KAK3303653.1"/>
    <property type="molecule type" value="Genomic_DNA"/>
</dbReference>
<dbReference type="GO" id="GO:0016559">
    <property type="term" value="P:peroxisome fission"/>
    <property type="evidence" value="ECO:0007669"/>
    <property type="project" value="TreeGrafter"/>
</dbReference>